<dbReference type="EMBL" id="WKEW01000004">
    <property type="protein sequence ID" value="MCF5055870.1"/>
    <property type="molecule type" value="Genomic_DNA"/>
</dbReference>
<evidence type="ECO:0000313" key="4">
    <source>
        <dbReference type="Proteomes" id="UP000814172"/>
    </source>
</evidence>
<protein>
    <submittedName>
        <fullName evidence="3">Fimbrial protein</fullName>
    </submittedName>
</protein>
<feature type="chain" id="PRO_5044475830" evidence="1">
    <location>
        <begin position="27"/>
        <end position="328"/>
    </location>
</feature>
<dbReference type="AlphaFoldDB" id="A0AAP6YE70"/>
<dbReference type="Gene3D" id="2.60.40.1090">
    <property type="entry name" value="Fimbrial-type adhesion domain"/>
    <property type="match status" value="1"/>
</dbReference>
<keyword evidence="1" id="KW-0732">Signal</keyword>
<dbReference type="InterPro" id="IPR000259">
    <property type="entry name" value="Adhesion_dom_fimbrial"/>
</dbReference>
<keyword evidence="4" id="KW-1185">Reference proteome</keyword>
<organism evidence="3 4">
    <name type="scientific">Pseudomonas proteolytica</name>
    <dbReference type="NCBI Taxonomy" id="219574"/>
    <lineage>
        <taxon>Bacteria</taxon>
        <taxon>Pseudomonadati</taxon>
        <taxon>Pseudomonadota</taxon>
        <taxon>Gammaproteobacteria</taxon>
        <taxon>Pseudomonadales</taxon>
        <taxon>Pseudomonadaceae</taxon>
        <taxon>Pseudomonas</taxon>
    </lineage>
</organism>
<evidence type="ECO:0000313" key="3">
    <source>
        <dbReference type="EMBL" id="MCF5055870.1"/>
    </source>
</evidence>
<dbReference type="GO" id="GO:0009289">
    <property type="term" value="C:pilus"/>
    <property type="evidence" value="ECO:0007669"/>
    <property type="project" value="InterPro"/>
</dbReference>
<feature type="signal peptide" evidence="1">
    <location>
        <begin position="1"/>
        <end position="26"/>
    </location>
</feature>
<proteinExistence type="predicted"/>
<dbReference type="InterPro" id="IPR008966">
    <property type="entry name" value="Adhesion_dom_sf"/>
</dbReference>
<dbReference type="InterPro" id="IPR036937">
    <property type="entry name" value="Adhesion_dom_fimbrial_sf"/>
</dbReference>
<gene>
    <name evidence="3" type="ORF">GIW75_02585</name>
</gene>
<reference evidence="3 4" key="1">
    <citation type="submission" date="2019-11" db="EMBL/GenBank/DDBJ databases">
        <title>Epiphytic Pseudomonas syringae from cherry orchards.</title>
        <authorList>
            <person name="Hulin M.T."/>
        </authorList>
    </citation>
    <scope>NUCLEOTIDE SEQUENCE [LARGE SCALE GENOMIC DNA]</scope>
    <source>
        <strain evidence="3 4">PA-6-9F</strain>
    </source>
</reference>
<dbReference type="RefSeq" id="WP_092236705.1">
    <property type="nucleotide sequence ID" value="NZ_CAXAQG010000012.1"/>
</dbReference>
<accession>A0AAP6YE70</accession>
<sequence length="328" mass="35236">MSPLKYLLVATLFACAALPATSYALACRVDGSGSIADTAPLGTALAVAADAPDGTIIWESGPRSVNVICADDYLHGREEVYFYLNPASVSIGQGIRAGIRYNSVPITQSSGKYGTGFYSDRGCTLASCVGWDKARFTLNFSVFIEKFGTTPQNGQASTLSQYRVFQLDGITGLNNRPNSNLNYIVTGVNDIRFVPCTPDLTITPNVVSFPKPSRKAQIGEVASTAAFSLSLRKACDTPYTVSARFATTPGGGNVVNGLLVPTNNSSVGIALSWDYTNQNLPFNEWFPLAQMKGANQTTRQDFRADLKWRTLPVPGAFDAAVVVDMFYK</sequence>
<dbReference type="SUPFAM" id="SSF49401">
    <property type="entry name" value="Bacterial adhesins"/>
    <property type="match status" value="1"/>
</dbReference>
<comment type="caution">
    <text evidence="3">The sequence shown here is derived from an EMBL/GenBank/DDBJ whole genome shotgun (WGS) entry which is preliminary data.</text>
</comment>
<evidence type="ECO:0000259" key="2">
    <source>
        <dbReference type="Pfam" id="PF00419"/>
    </source>
</evidence>
<dbReference type="Proteomes" id="UP000814172">
    <property type="component" value="Unassembled WGS sequence"/>
</dbReference>
<evidence type="ECO:0000256" key="1">
    <source>
        <dbReference type="SAM" id="SignalP"/>
    </source>
</evidence>
<dbReference type="Pfam" id="PF00419">
    <property type="entry name" value="Fimbrial"/>
    <property type="match status" value="1"/>
</dbReference>
<dbReference type="GeneID" id="55541361"/>
<dbReference type="GO" id="GO:0007155">
    <property type="term" value="P:cell adhesion"/>
    <property type="evidence" value="ECO:0007669"/>
    <property type="project" value="InterPro"/>
</dbReference>
<feature type="domain" description="Fimbrial-type adhesion" evidence="2">
    <location>
        <begin position="195"/>
        <end position="327"/>
    </location>
</feature>
<name>A0AAP6YE70_9PSED</name>